<reference evidence="4" key="2">
    <citation type="journal article" date="2018" name="Plant J.">
        <title>The Sorghum bicolor reference genome: improved assembly, gene annotations, a transcriptome atlas, and signatures of genome organization.</title>
        <authorList>
            <person name="McCormick R.F."/>
            <person name="Truong S.K."/>
            <person name="Sreedasyam A."/>
            <person name="Jenkins J."/>
            <person name="Shu S."/>
            <person name="Sims D."/>
            <person name="Kennedy M."/>
            <person name="Amirebrahimi M."/>
            <person name="Weers B.D."/>
            <person name="McKinley B."/>
            <person name="Mattison A."/>
            <person name="Morishige D.T."/>
            <person name="Grimwood J."/>
            <person name="Schmutz J."/>
            <person name="Mullet J.E."/>
        </authorList>
    </citation>
    <scope>NUCLEOTIDE SEQUENCE [LARGE SCALE GENOMIC DNA]</scope>
    <source>
        <strain evidence="4">cv. BTx623</strain>
    </source>
</reference>
<dbReference type="PANTHER" id="PTHR33075:SF7">
    <property type="entry name" value="OS02G0303350 PROTEIN"/>
    <property type="match status" value="1"/>
</dbReference>
<name>A0A1W0VSA4_SORBI</name>
<dbReference type="Pfam" id="PF24530">
    <property type="entry name" value="DUF7597"/>
    <property type="match status" value="1"/>
</dbReference>
<organism evidence="3 4">
    <name type="scientific">Sorghum bicolor</name>
    <name type="common">Sorghum</name>
    <name type="synonym">Sorghum vulgare</name>
    <dbReference type="NCBI Taxonomy" id="4558"/>
    <lineage>
        <taxon>Eukaryota</taxon>
        <taxon>Viridiplantae</taxon>
        <taxon>Streptophyta</taxon>
        <taxon>Embryophyta</taxon>
        <taxon>Tracheophyta</taxon>
        <taxon>Spermatophyta</taxon>
        <taxon>Magnoliopsida</taxon>
        <taxon>Liliopsida</taxon>
        <taxon>Poales</taxon>
        <taxon>Poaceae</taxon>
        <taxon>PACMAD clade</taxon>
        <taxon>Panicoideae</taxon>
        <taxon>Andropogonodae</taxon>
        <taxon>Andropogoneae</taxon>
        <taxon>Sorghinae</taxon>
        <taxon>Sorghum</taxon>
    </lineage>
</organism>
<protein>
    <recommendedName>
        <fullName evidence="2">DUF7597 domain-containing protein</fullName>
    </recommendedName>
</protein>
<feature type="domain" description="DUF7597" evidence="2">
    <location>
        <begin position="7"/>
        <end position="126"/>
    </location>
</feature>
<dbReference type="eggNOG" id="ENOG502R499">
    <property type="taxonomic scope" value="Eukaryota"/>
</dbReference>
<reference evidence="3 4" key="1">
    <citation type="journal article" date="2009" name="Nature">
        <title>The Sorghum bicolor genome and the diversification of grasses.</title>
        <authorList>
            <person name="Paterson A.H."/>
            <person name="Bowers J.E."/>
            <person name="Bruggmann R."/>
            <person name="Dubchak I."/>
            <person name="Grimwood J."/>
            <person name="Gundlach H."/>
            <person name="Haberer G."/>
            <person name="Hellsten U."/>
            <person name="Mitros T."/>
            <person name="Poliakov A."/>
            <person name="Schmutz J."/>
            <person name="Spannagl M."/>
            <person name="Tang H."/>
            <person name="Wang X."/>
            <person name="Wicker T."/>
            <person name="Bharti A.K."/>
            <person name="Chapman J."/>
            <person name="Feltus F.A."/>
            <person name="Gowik U."/>
            <person name="Grigoriev I.V."/>
            <person name="Lyons E."/>
            <person name="Maher C.A."/>
            <person name="Martis M."/>
            <person name="Narechania A."/>
            <person name="Otillar R.P."/>
            <person name="Penning B.W."/>
            <person name="Salamov A.A."/>
            <person name="Wang Y."/>
            <person name="Zhang L."/>
            <person name="Carpita N.C."/>
            <person name="Freeling M."/>
            <person name="Gingle A.R."/>
            <person name="Hash C.T."/>
            <person name="Keller B."/>
            <person name="Klein P."/>
            <person name="Kresovich S."/>
            <person name="McCann M.C."/>
            <person name="Ming R."/>
            <person name="Peterson D.G."/>
            <person name="Mehboob-ur-Rahman"/>
            <person name="Ware D."/>
            <person name="Westhoff P."/>
            <person name="Mayer K.F."/>
            <person name="Messing J."/>
            <person name="Rokhsar D.S."/>
        </authorList>
    </citation>
    <scope>NUCLEOTIDE SEQUENCE [LARGE SCALE GENOMIC DNA]</scope>
    <source>
        <strain evidence="4">cv. BTx623</strain>
    </source>
</reference>
<dbReference type="AlphaFoldDB" id="A0A1W0VSA4"/>
<dbReference type="Gramene" id="OQU76167">
    <property type="protein sequence ID" value="OQU76167"/>
    <property type="gene ID" value="SORBI_3010G102432"/>
</dbReference>
<sequence length="707" mass="79414">MAFQRADPNPFKPRGMNILNIPNRPVMVRTMAPRRPVLRNEDLAVLTIHPIPGNPLFFPTVEEVINDFCVDKRVEIKEVQRCHMGQAFVRFQHEFDRDRFVLNSPHLFGGSYFTFVKHNQARNWRSVMFNHECWIMMLGLPEDYYEDDFIDAVLGPFARLISWYKERTAIDSVVVTRLIVKARVVDLEDIPHFSVFTDSLGLNGQSWSVQCEILQSEMLGHHAPGEDDVPQLPEDGGPLLYDFFGLGQQVLAPVAQNGEQVGQHMPQQGDDEHQLPGWGAWQQNNHLHNLNLNLAPVEPANVIQDLNEPPPVEDPMEMIIDPAPDVGQDLVLQIAQPVLAQQPFLPNNQVDEEELQMPAIFPVMQVEEEVMMEEDEIMEQMAQYEQEDDIMEPLAQHEQEMQHNDNLGLHSDQGNSSGEDHMVEARNNGNMAVFNEAMQIGMVRTFFFNAPAPVSPPISMNKSLAPKFLNPDLRDGPNDFEQVRVPKEWAPFLKALIISPAHHEWAKKLICSGLHQYLPTGPLGNCHLSLDKEQQHQPCQLISEELRLVQQIEDAMQTEEHQISPVTKKRGRKGKATIIEDSALRRSPRVKANAKGFKTSCEKNCLACSTGVPTLSSASIIKIGTEICGIKEKELTEQTLMGKVKLQPVGKKPRKNGDAGDSSHGNEGKEEGSSHGTSAQDSSLEERLDMEGGPRMEEGSSGMDKGH</sequence>
<dbReference type="EMBL" id="CM000769">
    <property type="protein sequence ID" value="OQU76167.1"/>
    <property type="molecule type" value="Genomic_DNA"/>
</dbReference>
<dbReference type="OMA" id="HECWIMM"/>
<dbReference type="FunCoup" id="A0A1W0VSA4">
    <property type="interactions" value="966"/>
</dbReference>
<dbReference type="PANTHER" id="PTHR33075">
    <property type="entry name" value="OS02G0499800 PROTEIN"/>
    <property type="match status" value="1"/>
</dbReference>
<gene>
    <name evidence="3" type="ORF">SORBI_3010G102432</name>
</gene>
<evidence type="ECO:0000259" key="2">
    <source>
        <dbReference type="Pfam" id="PF24530"/>
    </source>
</evidence>
<proteinExistence type="predicted"/>
<dbReference type="Proteomes" id="UP000000768">
    <property type="component" value="Chromosome 10"/>
</dbReference>
<evidence type="ECO:0000313" key="4">
    <source>
        <dbReference type="Proteomes" id="UP000000768"/>
    </source>
</evidence>
<dbReference type="InParanoid" id="A0A1W0VSA4"/>
<feature type="compositionally biased region" description="Basic and acidic residues" evidence="1">
    <location>
        <begin position="684"/>
        <end position="707"/>
    </location>
</feature>
<keyword evidence="4" id="KW-1185">Reference proteome</keyword>
<accession>A0A1W0VSA4</accession>
<evidence type="ECO:0000256" key="1">
    <source>
        <dbReference type="SAM" id="MobiDB-lite"/>
    </source>
</evidence>
<dbReference type="InterPro" id="IPR056018">
    <property type="entry name" value="DUF7597"/>
</dbReference>
<feature type="region of interest" description="Disordered" evidence="1">
    <location>
        <begin position="644"/>
        <end position="707"/>
    </location>
</feature>
<feature type="compositionally biased region" description="Basic and acidic residues" evidence="1">
    <location>
        <begin position="664"/>
        <end position="673"/>
    </location>
</feature>
<evidence type="ECO:0000313" key="3">
    <source>
        <dbReference type="EMBL" id="OQU76167.1"/>
    </source>
</evidence>